<dbReference type="EMBL" id="CAKKTJ010000128">
    <property type="protein sequence ID" value="CAH0475485.1"/>
    <property type="molecule type" value="Genomic_DNA"/>
</dbReference>
<gene>
    <name evidence="4" type="ORF">PBS001_LOCUS2903</name>
    <name evidence="3" type="ORF">PBS003_LOCUS2298</name>
</gene>
<comment type="caution">
    <text evidence="3">The sequence shown here is derived from an EMBL/GenBank/DDBJ whole genome shotgun (WGS) entry which is preliminary data.</text>
</comment>
<name>A0AAU9KSG3_9STRA</name>
<protein>
    <recommendedName>
        <fullName evidence="7">Transmembrane protein</fullName>
    </recommendedName>
</protein>
<accession>A0AAU9KSG3</accession>
<evidence type="ECO:0000313" key="4">
    <source>
        <dbReference type="EMBL" id="CAH0516223.1"/>
    </source>
</evidence>
<evidence type="ECO:0000313" key="6">
    <source>
        <dbReference type="Proteomes" id="UP001160483"/>
    </source>
</evidence>
<feature type="transmembrane region" description="Helical" evidence="2">
    <location>
        <begin position="350"/>
        <end position="374"/>
    </location>
</feature>
<evidence type="ECO:0000313" key="5">
    <source>
        <dbReference type="Proteomes" id="UP001158986"/>
    </source>
</evidence>
<proteinExistence type="predicted"/>
<keyword evidence="2" id="KW-1133">Transmembrane helix</keyword>
<sequence>MSSSSRSLYITVLERCSLNHPLSIQLFALCSLVPLVCVLLFSLAPWFDDESLRHVSEFQDSIAIESNSFTVDHFVVFIAILPPTIWLLLVHIAYSELNFALQFLRVTNCLTVSFALTVLLAEFLSSRAMIALLALMYALLGLMYSWCVPIWRWYQEEARRKGLVGFLPQFMQKLLLQTSLLEWLTDTSLSDKLAPVLPFLLPLTRAEQMRLMEQMSPESQVMMTKPGLMPLLPDLVQKVLLPVQDSDSDGSSHKKGEEVNASASTMEQNQVLTSPISTTAGFDFHRPDVVGSVRTLPSREQVLNEIMTSWVWNGCKKLMKVPTAKVLNRTAAMSSALLVMQLYASRRSRTFCLALVQLVAASALSSVACCAIFLRLVQYLDTTWTSGRAMPLLRYARYYLLRHGNAGIFQVSDQPAHGVSMMLRSTASSVSIVLAMVYLLRKLRR</sequence>
<feature type="transmembrane region" description="Helical" evidence="2">
    <location>
        <begin position="421"/>
        <end position="440"/>
    </location>
</feature>
<evidence type="ECO:0000256" key="1">
    <source>
        <dbReference type="SAM" id="MobiDB-lite"/>
    </source>
</evidence>
<feature type="transmembrane region" description="Helical" evidence="2">
    <location>
        <begin position="74"/>
        <end position="94"/>
    </location>
</feature>
<feature type="region of interest" description="Disordered" evidence="1">
    <location>
        <begin position="244"/>
        <end position="267"/>
    </location>
</feature>
<evidence type="ECO:0000256" key="2">
    <source>
        <dbReference type="SAM" id="Phobius"/>
    </source>
</evidence>
<dbReference type="EMBL" id="CAKLCB010000158">
    <property type="protein sequence ID" value="CAH0516223.1"/>
    <property type="molecule type" value="Genomic_DNA"/>
</dbReference>
<evidence type="ECO:0000313" key="3">
    <source>
        <dbReference type="EMBL" id="CAH0475485.1"/>
    </source>
</evidence>
<evidence type="ECO:0008006" key="7">
    <source>
        <dbReference type="Google" id="ProtNLM"/>
    </source>
</evidence>
<dbReference type="Proteomes" id="UP001158986">
    <property type="component" value="Unassembled WGS sequence"/>
</dbReference>
<keyword evidence="2" id="KW-0472">Membrane</keyword>
<feature type="transmembrane region" description="Helical" evidence="2">
    <location>
        <begin position="21"/>
        <end position="47"/>
    </location>
</feature>
<keyword evidence="2" id="KW-0812">Transmembrane</keyword>
<reference evidence="3 5" key="1">
    <citation type="submission" date="2021-11" db="EMBL/GenBank/DDBJ databases">
        <authorList>
            <person name="Islam A."/>
            <person name="Islam S."/>
            <person name="Flora M.S."/>
            <person name="Rahman M."/>
            <person name="Ziaur R.M."/>
            <person name="Epstein J.H."/>
            <person name="Hassan M."/>
            <person name="Klassen M."/>
            <person name="Woodard K."/>
            <person name="Webb A."/>
            <person name="Webby R.J."/>
            <person name="El Zowalaty M.E."/>
        </authorList>
    </citation>
    <scope>NUCLEOTIDE SEQUENCE</scope>
    <source>
        <strain evidence="4">Pbs1</strain>
        <strain evidence="3">Pbs3</strain>
    </source>
</reference>
<keyword evidence="5" id="KW-1185">Reference proteome</keyword>
<dbReference type="AlphaFoldDB" id="A0AAU9KSG3"/>
<feature type="transmembrane region" description="Helical" evidence="2">
    <location>
        <begin position="106"/>
        <end position="124"/>
    </location>
</feature>
<dbReference type="Proteomes" id="UP001160483">
    <property type="component" value="Unassembled WGS sequence"/>
</dbReference>
<feature type="transmembrane region" description="Helical" evidence="2">
    <location>
        <begin position="130"/>
        <end position="151"/>
    </location>
</feature>
<organism evidence="3 6">
    <name type="scientific">Peronospora belbahrii</name>
    <dbReference type="NCBI Taxonomy" id="622444"/>
    <lineage>
        <taxon>Eukaryota</taxon>
        <taxon>Sar</taxon>
        <taxon>Stramenopiles</taxon>
        <taxon>Oomycota</taxon>
        <taxon>Peronosporomycetes</taxon>
        <taxon>Peronosporales</taxon>
        <taxon>Peronosporaceae</taxon>
        <taxon>Peronospora</taxon>
    </lineage>
</organism>